<dbReference type="EMBL" id="AGWX01000006">
    <property type="protein sequence ID" value="EKS32928.1"/>
    <property type="molecule type" value="Genomic_DNA"/>
</dbReference>
<evidence type="ECO:0000313" key="3">
    <source>
        <dbReference type="Proteomes" id="UP000001096"/>
    </source>
</evidence>
<sequence>MAVAGTAVPTPENFPLPDHPASGAPTGIPRARASGAKIHGLTGRSAALALRPRLAGFGSVPSSRP</sequence>
<accession>K8P3C3</accession>
<feature type="region of interest" description="Disordered" evidence="1">
    <location>
        <begin position="1"/>
        <end position="37"/>
    </location>
</feature>
<comment type="caution">
    <text evidence="2">The sequence shown here is derived from an EMBL/GenBank/DDBJ whole genome shotgun (WGS) entry which is preliminary data.</text>
</comment>
<protein>
    <submittedName>
        <fullName evidence="2">Uncharacterized protein</fullName>
    </submittedName>
</protein>
<proteinExistence type="predicted"/>
<dbReference type="PATRIC" id="fig|883078.3.peg.5111"/>
<gene>
    <name evidence="2" type="ORF">HMPREF9695_04943</name>
</gene>
<reference evidence="2 3" key="1">
    <citation type="submission" date="2012-04" db="EMBL/GenBank/DDBJ databases">
        <title>The Genome Sequence of Afipia broomeae ATCC 49717.</title>
        <authorList>
            <consortium name="The Broad Institute Genome Sequencing Platform"/>
            <person name="Earl A."/>
            <person name="Ward D."/>
            <person name="Feldgarden M."/>
            <person name="Gevers D."/>
            <person name="Huys G."/>
            <person name="Walker B."/>
            <person name="Young S.K."/>
            <person name="Zeng Q."/>
            <person name="Gargeya S."/>
            <person name="Fitzgerald M."/>
            <person name="Haas B."/>
            <person name="Abouelleil A."/>
            <person name="Alvarado L."/>
            <person name="Arachchi H.M."/>
            <person name="Berlin A."/>
            <person name="Chapman S.B."/>
            <person name="Goldberg J."/>
            <person name="Griggs A."/>
            <person name="Gujja S."/>
            <person name="Hansen M."/>
            <person name="Howarth C."/>
            <person name="Imamovic A."/>
            <person name="Larimer J."/>
            <person name="McCowen C."/>
            <person name="Montmayeur A."/>
            <person name="Murphy C."/>
            <person name="Neiman D."/>
            <person name="Pearson M."/>
            <person name="Priest M."/>
            <person name="Roberts A."/>
            <person name="Saif S."/>
            <person name="Shea T."/>
            <person name="Sisk P."/>
            <person name="Sykes S."/>
            <person name="Wortman J."/>
            <person name="Nusbaum C."/>
            <person name="Birren B."/>
        </authorList>
    </citation>
    <scope>NUCLEOTIDE SEQUENCE [LARGE SCALE GENOMIC DNA]</scope>
    <source>
        <strain evidence="2 3">ATCC 49717</strain>
    </source>
</reference>
<evidence type="ECO:0000313" key="2">
    <source>
        <dbReference type="EMBL" id="EKS32928.1"/>
    </source>
</evidence>
<evidence type="ECO:0000256" key="1">
    <source>
        <dbReference type="SAM" id="MobiDB-lite"/>
    </source>
</evidence>
<dbReference type="HOGENOM" id="CLU_2839917_0_0_5"/>
<dbReference type="Proteomes" id="UP000001096">
    <property type="component" value="Unassembled WGS sequence"/>
</dbReference>
<name>K8P3C3_9BRAD</name>
<organism evidence="2 3">
    <name type="scientific">Afipia broomeae ATCC 49717</name>
    <dbReference type="NCBI Taxonomy" id="883078"/>
    <lineage>
        <taxon>Bacteria</taxon>
        <taxon>Pseudomonadati</taxon>
        <taxon>Pseudomonadota</taxon>
        <taxon>Alphaproteobacteria</taxon>
        <taxon>Hyphomicrobiales</taxon>
        <taxon>Nitrobacteraceae</taxon>
        <taxon>Afipia</taxon>
    </lineage>
</organism>
<keyword evidence="3" id="KW-1185">Reference proteome</keyword>
<dbReference type="AlphaFoldDB" id="K8P3C3"/>